<dbReference type="Proteomes" id="UP001055167">
    <property type="component" value="Unassembled WGS sequence"/>
</dbReference>
<name>A0ABQ4R9K3_9HYPH</name>
<protein>
    <submittedName>
        <fullName evidence="1">Uncharacterized protein</fullName>
    </submittedName>
</protein>
<sequence>MGLAKVVGAVGLGVGLAASIGVADAPAAQAGLSGYQGAWVLSGRDCASVYSSAGKGTSFKKPIDIFAPAFVVAGNRLRTPMALCRIASVRPASDRQILVLNCANSVAANEVKVIMATMPNGILKRYYSEQDSTGVDYQRCSQ</sequence>
<comment type="caution">
    <text evidence="1">The sequence shown here is derived from an EMBL/GenBank/DDBJ whole genome shotgun (WGS) entry which is preliminary data.</text>
</comment>
<dbReference type="EMBL" id="BPQH01000039">
    <property type="protein sequence ID" value="GJD53855.1"/>
    <property type="molecule type" value="Genomic_DNA"/>
</dbReference>
<gene>
    <name evidence="1" type="ORF">OPKNFCMD_6634</name>
</gene>
<accession>A0ABQ4R9K3</accession>
<reference evidence="1" key="2">
    <citation type="submission" date="2021-08" db="EMBL/GenBank/DDBJ databases">
        <authorList>
            <person name="Tani A."/>
            <person name="Ola A."/>
            <person name="Ogura Y."/>
            <person name="Katsura K."/>
            <person name="Hayashi T."/>
        </authorList>
    </citation>
    <scope>NUCLEOTIDE SEQUENCE</scope>
    <source>
        <strain evidence="1">KCTC 52305</strain>
    </source>
</reference>
<evidence type="ECO:0000313" key="2">
    <source>
        <dbReference type="Proteomes" id="UP001055167"/>
    </source>
</evidence>
<organism evidence="1 2">
    <name type="scientific">Methylobacterium crusticola</name>
    <dbReference type="NCBI Taxonomy" id="1697972"/>
    <lineage>
        <taxon>Bacteria</taxon>
        <taxon>Pseudomonadati</taxon>
        <taxon>Pseudomonadota</taxon>
        <taxon>Alphaproteobacteria</taxon>
        <taxon>Hyphomicrobiales</taxon>
        <taxon>Methylobacteriaceae</taxon>
        <taxon>Methylobacterium</taxon>
    </lineage>
</organism>
<keyword evidence="2" id="KW-1185">Reference proteome</keyword>
<evidence type="ECO:0000313" key="1">
    <source>
        <dbReference type="EMBL" id="GJD53855.1"/>
    </source>
</evidence>
<proteinExistence type="predicted"/>
<reference evidence="1" key="1">
    <citation type="journal article" date="2021" name="Front. Microbiol.">
        <title>Comprehensive Comparative Genomics and Phenotyping of Methylobacterium Species.</title>
        <authorList>
            <person name="Alessa O."/>
            <person name="Ogura Y."/>
            <person name="Fujitani Y."/>
            <person name="Takami H."/>
            <person name="Hayashi T."/>
            <person name="Sahin N."/>
            <person name="Tani A."/>
        </authorList>
    </citation>
    <scope>NUCLEOTIDE SEQUENCE</scope>
    <source>
        <strain evidence="1">KCTC 52305</strain>
    </source>
</reference>
<dbReference type="RefSeq" id="WP_128562575.1">
    <property type="nucleotide sequence ID" value="NZ_BPQH01000039.1"/>
</dbReference>